<proteinExistence type="inferred from homology"/>
<evidence type="ECO:0000256" key="8">
    <source>
        <dbReference type="ARBA" id="ARBA00033408"/>
    </source>
</evidence>
<comment type="similarity">
    <text evidence="2 9">Belongs to the RecN family.</text>
</comment>
<dbReference type="CDD" id="cd03241">
    <property type="entry name" value="ABC_RecN"/>
    <property type="match status" value="2"/>
</dbReference>
<evidence type="ECO:0000313" key="12">
    <source>
        <dbReference type="Proteomes" id="UP000183287"/>
    </source>
</evidence>
<dbReference type="SMART" id="SM00382">
    <property type="entry name" value="AAA"/>
    <property type="match status" value="1"/>
</dbReference>
<evidence type="ECO:0000256" key="3">
    <source>
        <dbReference type="ARBA" id="ARBA00021315"/>
    </source>
</evidence>
<dbReference type="InterPro" id="IPR003395">
    <property type="entry name" value="RecF/RecN/SMC_N"/>
</dbReference>
<name>A0A1I4TQD3_9PROT</name>
<dbReference type="SUPFAM" id="SSF52540">
    <property type="entry name" value="P-loop containing nucleoside triphosphate hydrolases"/>
    <property type="match status" value="2"/>
</dbReference>
<evidence type="ECO:0000256" key="1">
    <source>
        <dbReference type="ARBA" id="ARBA00003618"/>
    </source>
</evidence>
<dbReference type="NCBIfam" id="NF008121">
    <property type="entry name" value="PRK10869.1"/>
    <property type="match status" value="1"/>
</dbReference>
<dbReference type="GO" id="GO:0043590">
    <property type="term" value="C:bacterial nucleoid"/>
    <property type="evidence" value="ECO:0007669"/>
    <property type="project" value="TreeGrafter"/>
</dbReference>
<dbReference type="GO" id="GO:0009432">
    <property type="term" value="P:SOS response"/>
    <property type="evidence" value="ECO:0007669"/>
    <property type="project" value="TreeGrafter"/>
</dbReference>
<dbReference type="InterPro" id="IPR003593">
    <property type="entry name" value="AAA+_ATPase"/>
</dbReference>
<dbReference type="InterPro" id="IPR027417">
    <property type="entry name" value="P-loop_NTPase"/>
</dbReference>
<keyword evidence="5 9" id="KW-0227">DNA damage</keyword>
<evidence type="ECO:0000259" key="10">
    <source>
        <dbReference type="SMART" id="SM00382"/>
    </source>
</evidence>
<dbReference type="FunFam" id="3.40.50.300:FF:000319">
    <property type="entry name" value="DNA repair protein RecN"/>
    <property type="match status" value="1"/>
</dbReference>
<dbReference type="Proteomes" id="UP000183287">
    <property type="component" value="Unassembled WGS sequence"/>
</dbReference>
<evidence type="ECO:0000256" key="5">
    <source>
        <dbReference type="ARBA" id="ARBA00022763"/>
    </source>
</evidence>
<dbReference type="InterPro" id="IPR004604">
    <property type="entry name" value="DNA_recomb/repair_RecN"/>
</dbReference>
<gene>
    <name evidence="11" type="ORF">SAMN05421863_105312</name>
</gene>
<feature type="domain" description="AAA+ ATPase" evidence="10">
    <location>
        <begin position="21"/>
        <end position="507"/>
    </location>
</feature>
<comment type="function">
    <text evidence="1 9">May be involved in recombinational repair of damaged DNA.</text>
</comment>
<evidence type="ECO:0000256" key="7">
    <source>
        <dbReference type="ARBA" id="ARBA00023204"/>
    </source>
</evidence>
<dbReference type="PANTHER" id="PTHR11059:SF0">
    <property type="entry name" value="DNA REPAIR PROTEIN RECN"/>
    <property type="match status" value="1"/>
</dbReference>
<evidence type="ECO:0000256" key="9">
    <source>
        <dbReference type="PIRNR" id="PIRNR003128"/>
    </source>
</evidence>
<evidence type="ECO:0000256" key="4">
    <source>
        <dbReference type="ARBA" id="ARBA00022741"/>
    </source>
</evidence>
<evidence type="ECO:0000256" key="6">
    <source>
        <dbReference type="ARBA" id="ARBA00022840"/>
    </source>
</evidence>
<organism evidence="11 12">
    <name type="scientific">Nitrosomonas communis</name>
    <dbReference type="NCBI Taxonomy" id="44574"/>
    <lineage>
        <taxon>Bacteria</taxon>
        <taxon>Pseudomonadati</taxon>
        <taxon>Pseudomonadota</taxon>
        <taxon>Betaproteobacteria</taxon>
        <taxon>Nitrosomonadales</taxon>
        <taxon>Nitrosomonadaceae</taxon>
        <taxon>Nitrosomonas</taxon>
    </lineage>
</organism>
<dbReference type="PANTHER" id="PTHR11059">
    <property type="entry name" value="DNA REPAIR PROTEIN RECN"/>
    <property type="match status" value="1"/>
</dbReference>
<dbReference type="GO" id="GO:0006281">
    <property type="term" value="P:DNA repair"/>
    <property type="evidence" value="ECO:0007669"/>
    <property type="project" value="UniProtKB-KW"/>
</dbReference>
<dbReference type="Pfam" id="PF02463">
    <property type="entry name" value="SMC_N"/>
    <property type="match status" value="1"/>
</dbReference>
<dbReference type="STRING" id="44574.AAW31_02410"/>
<dbReference type="EMBL" id="FOUB01000053">
    <property type="protein sequence ID" value="SFM78747.1"/>
    <property type="molecule type" value="Genomic_DNA"/>
</dbReference>
<keyword evidence="4" id="KW-0547">Nucleotide-binding</keyword>
<protein>
    <recommendedName>
        <fullName evidence="3 9">DNA repair protein RecN</fullName>
    </recommendedName>
    <alternativeName>
        <fullName evidence="8 9">Recombination protein N</fullName>
    </alternativeName>
</protein>
<evidence type="ECO:0000313" key="11">
    <source>
        <dbReference type="EMBL" id="SFM78747.1"/>
    </source>
</evidence>
<dbReference type="GO" id="GO:0005524">
    <property type="term" value="F:ATP binding"/>
    <property type="evidence" value="ECO:0007669"/>
    <property type="project" value="UniProtKB-KW"/>
</dbReference>
<dbReference type="Gene3D" id="3.40.50.300">
    <property type="entry name" value="P-loop containing nucleotide triphosphate hydrolases"/>
    <property type="match status" value="2"/>
</dbReference>
<dbReference type="AlphaFoldDB" id="A0A1I4TQD3"/>
<reference evidence="12" key="1">
    <citation type="submission" date="2016-10" db="EMBL/GenBank/DDBJ databases">
        <authorList>
            <person name="Varghese N."/>
            <person name="Submissions S."/>
        </authorList>
    </citation>
    <scope>NUCLEOTIDE SEQUENCE [LARGE SCALE GENOMIC DNA]</scope>
    <source>
        <strain evidence="12">Nm44</strain>
    </source>
</reference>
<keyword evidence="12" id="KW-1185">Reference proteome</keyword>
<keyword evidence="7 9" id="KW-0234">DNA repair</keyword>
<dbReference type="RefSeq" id="WP_074906549.1">
    <property type="nucleotide sequence ID" value="NZ_FOUB01000053.1"/>
</dbReference>
<keyword evidence="6" id="KW-0067">ATP-binding</keyword>
<dbReference type="FunFam" id="3.40.50.300:FF:000356">
    <property type="entry name" value="DNA repair protein RecN"/>
    <property type="match status" value="1"/>
</dbReference>
<dbReference type="OrthoDB" id="9806954at2"/>
<accession>A0A1I4TQD3</accession>
<dbReference type="NCBIfam" id="TIGR00634">
    <property type="entry name" value="recN"/>
    <property type="match status" value="1"/>
</dbReference>
<dbReference type="GO" id="GO:0006310">
    <property type="term" value="P:DNA recombination"/>
    <property type="evidence" value="ECO:0007669"/>
    <property type="project" value="InterPro"/>
</dbReference>
<evidence type="ECO:0000256" key="2">
    <source>
        <dbReference type="ARBA" id="ARBA00009441"/>
    </source>
</evidence>
<dbReference type="PIRSF" id="PIRSF003128">
    <property type="entry name" value="RecN"/>
    <property type="match status" value="1"/>
</dbReference>
<sequence>MLILLTIRDFVIVDLAELMFKPGFTVLTGETGAGKSILIDALMLALGGRGEVSQIRHGCERAEIIAEFDIDNHLSLQAWLGENDLQGDAGICILRRIIDTHGRSRGYINGNAVTLQQLRTVGDQLVDIHGQHAHQSLLRSDTQRDLLDGYAANSELVKAVAAAFQHWQQLHQQHLKWEQNAALFLQEREQLEWQLQELSALNFSIEEWQALQTDHNRLSHTANLLEAVESSLEILCESESAALEQLHTVLTRLRHSLDYDNDLKSPYNLLETAQVQLQEAVYELKHYQQRLNLDPQSLRIIEDRISAIHALARKYRLSPEEIPDLLHRTMQRLQELGHNADGDSLGEVVSLAKKAYEELAQTLSTKRRKAAETLAHQVTEVMQTLAMAGGSFDIILIPCNQANAHGYEQIEFQVSTHRGLPLRPLAKVASGGELSRISLAIQVITSQISTAPTLIFDEVDVGIGGRVAEIVGTLLKKLGKTRQVLCITHLAQVASMGDQHWQVVKVPGLLADNPVSSAIRSLDEQERVEEIARMLGGMNITATTRQHATEMLQQNKKLS</sequence>